<evidence type="ECO:0000313" key="1">
    <source>
        <dbReference type="EMBL" id="OAF64430.1"/>
    </source>
</evidence>
<organism evidence="1 2">
    <name type="scientific">Intoshia linei</name>
    <dbReference type="NCBI Taxonomy" id="1819745"/>
    <lineage>
        <taxon>Eukaryota</taxon>
        <taxon>Metazoa</taxon>
        <taxon>Spiralia</taxon>
        <taxon>Lophotrochozoa</taxon>
        <taxon>Mesozoa</taxon>
        <taxon>Orthonectida</taxon>
        <taxon>Rhopaluridae</taxon>
        <taxon>Intoshia</taxon>
    </lineage>
</organism>
<name>A0A177ARI1_9BILA</name>
<dbReference type="EMBL" id="LWCA01001843">
    <property type="protein sequence ID" value="OAF64430.1"/>
    <property type="molecule type" value="Genomic_DNA"/>
</dbReference>
<dbReference type="AlphaFoldDB" id="A0A177ARI1"/>
<evidence type="ECO:0000313" key="2">
    <source>
        <dbReference type="Proteomes" id="UP000078046"/>
    </source>
</evidence>
<reference evidence="1 2" key="1">
    <citation type="submission" date="2016-04" db="EMBL/GenBank/DDBJ databases">
        <title>The genome of Intoshia linei affirms orthonectids as highly simplified spiralians.</title>
        <authorList>
            <person name="Mikhailov K.V."/>
            <person name="Slusarev G.S."/>
            <person name="Nikitin M.A."/>
            <person name="Logacheva M.D."/>
            <person name="Penin A."/>
            <person name="Aleoshin V."/>
            <person name="Panchin Y.V."/>
        </authorList>
    </citation>
    <scope>NUCLEOTIDE SEQUENCE [LARGE SCALE GENOMIC DNA]</scope>
    <source>
        <strain evidence="1">Intl2013</strain>
        <tissue evidence="1">Whole animal</tissue>
    </source>
</reference>
<dbReference type="Proteomes" id="UP000078046">
    <property type="component" value="Unassembled WGS sequence"/>
</dbReference>
<proteinExistence type="predicted"/>
<comment type="caution">
    <text evidence="1">The sequence shown here is derived from an EMBL/GenBank/DDBJ whole genome shotgun (WGS) entry which is preliminary data.</text>
</comment>
<sequence length="74" mass="8502">KDVYKSPITEPMKMSKKGKLILTKNHNGLFETLRLTVENKSSNILNTVFLDGDLIIDHKLEDIRSRVKSTPFDE</sequence>
<protein>
    <submittedName>
        <fullName evidence="1">Uncharacterized protein</fullName>
    </submittedName>
</protein>
<keyword evidence="2" id="KW-1185">Reference proteome</keyword>
<feature type="non-terminal residue" evidence="1">
    <location>
        <position position="1"/>
    </location>
</feature>
<gene>
    <name evidence="1" type="ORF">A3Q56_07858</name>
</gene>
<accession>A0A177ARI1</accession>